<proteinExistence type="predicted"/>
<evidence type="ECO:0000313" key="2">
    <source>
        <dbReference type="Proteomes" id="UP000198959"/>
    </source>
</evidence>
<keyword evidence="2" id="KW-1185">Reference proteome</keyword>
<reference evidence="2" key="1">
    <citation type="submission" date="2016-06" db="EMBL/GenBank/DDBJ databases">
        <authorList>
            <person name="Varghese N."/>
            <person name="Submissions Spin"/>
        </authorList>
    </citation>
    <scope>NUCLEOTIDE SEQUENCE [LARGE SCALE GENOMIC DNA]</scope>
    <source>
        <strain evidence="2">DSM 43817</strain>
    </source>
</reference>
<protein>
    <submittedName>
        <fullName evidence="1">Uncharacterized protein</fullName>
    </submittedName>
</protein>
<dbReference type="AlphaFoldDB" id="A0A1C6S843"/>
<dbReference type="EMBL" id="FMHW01000002">
    <property type="protein sequence ID" value="SCL25647.1"/>
    <property type="molecule type" value="Genomic_DNA"/>
</dbReference>
<evidence type="ECO:0000313" key="1">
    <source>
        <dbReference type="EMBL" id="SCL25647.1"/>
    </source>
</evidence>
<dbReference type="STRING" id="145854.GA0074692_2001"/>
<organism evidence="1 2">
    <name type="scientific">Micromonospora pallida</name>
    <dbReference type="NCBI Taxonomy" id="145854"/>
    <lineage>
        <taxon>Bacteria</taxon>
        <taxon>Bacillati</taxon>
        <taxon>Actinomycetota</taxon>
        <taxon>Actinomycetes</taxon>
        <taxon>Micromonosporales</taxon>
        <taxon>Micromonosporaceae</taxon>
        <taxon>Micromonospora</taxon>
    </lineage>
</organism>
<sequence length="79" mass="8329">MDFREDQTWVGAGGKVGGIAIFGAESFEGVAVRVDSVDNSWHEVNVTSVRLGLGLGDRSGSPCSSGSTCHCWSRRTVSP</sequence>
<accession>A0A1C6S843</accession>
<gene>
    <name evidence="1" type="ORF">GA0074692_2001</name>
</gene>
<dbReference type="Proteomes" id="UP000198959">
    <property type="component" value="Unassembled WGS sequence"/>
</dbReference>
<name>A0A1C6S843_9ACTN</name>